<accession>A0ABM8FPJ3</accession>
<dbReference type="SMART" id="SM00267">
    <property type="entry name" value="GGDEF"/>
    <property type="match status" value="1"/>
</dbReference>
<dbReference type="PANTHER" id="PTHR44757">
    <property type="entry name" value="DIGUANYLATE CYCLASE DGCP"/>
    <property type="match status" value="1"/>
</dbReference>
<sequence>MLKYLFKKNLWTLFNTLAIIGFFLLLLIGYAQYRNSLEKFRTELVYLSKAAQSTTLHYLMQQEMLLDLLGSEITRSGRTVRREHLQALFDRLMKINPAIAGFAISDPDGNVYIVSSNNDPEKIPNLKQQPESRQTFLEALDSQYMVPGRVYYLNAIDTWILPLRKAIRTQDGKVLAVISIGLKLDDAITIWKEQVKSNTILSIVLDKSWYRIYQSDKPASRYPRFYNRPLDTERIDKIEEALFRENGMHLEDLRKSDRCALITFPSFLHEKELISWYYLPRYRLWIHYHLPFRHVVSELLPAWRNILILYFIVLAIVFYLFRTIDTIEKKRTRELLHQALHDRLTDLPNRIFLQRAIRNWIYPDAPPFAICFIDLDNFKNINDRMGHHYGDLILVEVAKRLKSTLSKNTLLIRHGGDEFILLLPECRQESLAKIAGEIIESVSKPMQIGKTVFTLGVSIGISCYPDNGEELFELLSAADIAMYTAKKRKNSFAFFSTEFKALRDRNSIIEQELRSALEKEEFYVVYQPQIDRNGDLHGVEALIRWESKKLGNVPPDRFVQIAEESGLMPKIGHFVLKKSLEEIGNLQKQCDINFFVSINVSIRQFHENDFTGKLLEEIQETGFDPSRIVIEITESLFIEELEQIVRLLQEIKTKGVRIALDDFGTGYSSLSLLKKLPIDELKIDKSFIDTLLTEKESEAMVNAIITLGKNLGFDIVAEGVEERRQYTWLVEKGCDLYQGYLFAKPMRIDKLMKFIEKSTSTTSNLL</sequence>
<feature type="domain" description="EAL" evidence="2">
    <location>
        <begin position="506"/>
        <end position="759"/>
    </location>
</feature>
<dbReference type="InterPro" id="IPR052155">
    <property type="entry name" value="Biofilm_reg_signaling"/>
</dbReference>
<dbReference type="Gene3D" id="3.30.70.270">
    <property type="match status" value="1"/>
</dbReference>
<keyword evidence="1" id="KW-1133">Transmembrane helix</keyword>
<proteinExistence type="predicted"/>
<dbReference type="Gene3D" id="3.20.20.450">
    <property type="entry name" value="EAL domain"/>
    <property type="match status" value="1"/>
</dbReference>
<dbReference type="PROSITE" id="PS50887">
    <property type="entry name" value="GGDEF"/>
    <property type="match status" value="1"/>
</dbReference>
<dbReference type="InterPro" id="IPR000160">
    <property type="entry name" value="GGDEF_dom"/>
</dbReference>
<dbReference type="PROSITE" id="PS50883">
    <property type="entry name" value="EAL"/>
    <property type="match status" value="1"/>
</dbReference>
<dbReference type="CDD" id="cd01948">
    <property type="entry name" value="EAL"/>
    <property type="match status" value="1"/>
</dbReference>
<dbReference type="InterPro" id="IPR029787">
    <property type="entry name" value="Nucleotide_cyclase"/>
</dbReference>
<name>A0ABM8FPJ3_9BACT</name>
<keyword evidence="1" id="KW-0812">Transmembrane</keyword>
<dbReference type="Pfam" id="PF00563">
    <property type="entry name" value="EAL"/>
    <property type="match status" value="1"/>
</dbReference>
<dbReference type="Gene3D" id="3.30.450.20">
    <property type="entry name" value="PAS domain"/>
    <property type="match status" value="1"/>
</dbReference>
<dbReference type="NCBIfam" id="TIGR00254">
    <property type="entry name" value="GGDEF"/>
    <property type="match status" value="1"/>
</dbReference>
<dbReference type="CDD" id="cd18773">
    <property type="entry name" value="PDC1_HK_sensor"/>
    <property type="match status" value="1"/>
</dbReference>
<evidence type="ECO:0000313" key="4">
    <source>
        <dbReference type="EMBL" id="BDY13692.1"/>
    </source>
</evidence>
<dbReference type="Proteomes" id="UP001321445">
    <property type="component" value="Chromosome"/>
</dbReference>
<dbReference type="SUPFAM" id="SSF141868">
    <property type="entry name" value="EAL domain-like"/>
    <property type="match status" value="1"/>
</dbReference>
<evidence type="ECO:0000313" key="5">
    <source>
        <dbReference type="Proteomes" id="UP001321445"/>
    </source>
</evidence>
<dbReference type="InterPro" id="IPR035919">
    <property type="entry name" value="EAL_sf"/>
</dbReference>
<keyword evidence="1" id="KW-0472">Membrane</keyword>
<reference evidence="4 5" key="1">
    <citation type="submission" date="2023-03" db="EMBL/GenBank/DDBJ databases">
        <title>Description of Hydrogenimonas sp. ISO32.</title>
        <authorList>
            <person name="Mino S."/>
            <person name="Fukazawa S."/>
            <person name="Sawabe T."/>
        </authorList>
    </citation>
    <scope>NUCLEOTIDE SEQUENCE [LARGE SCALE GENOMIC DNA]</scope>
    <source>
        <strain evidence="4 5">ISO32</strain>
    </source>
</reference>
<keyword evidence="5" id="KW-1185">Reference proteome</keyword>
<dbReference type="InterPro" id="IPR001633">
    <property type="entry name" value="EAL_dom"/>
</dbReference>
<dbReference type="SUPFAM" id="SSF55073">
    <property type="entry name" value="Nucleotide cyclase"/>
    <property type="match status" value="1"/>
</dbReference>
<dbReference type="EMBL" id="AP027370">
    <property type="protein sequence ID" value="BDY13692.1"/>
    <property type="molecule type" value="Genomic_DNA"/>
</dbReference>
<dbReference type="PANTHER" id="PTHR44757:SF2">
    <property type="entry name" value="BIOFILM ARCHITECTURE MAINTENANCE PROTEIN MBAA"/>
    <property type="match status" value="1"/>
</dbReference>
<protein>
    <submittedName>
        <fullName evidence="4">GGDEF-domain containing protein</fullName>
    </submittedName>
</protein>
<dbReference type="Pfam" id="PF00990">
    <property type="entry name" value="GGDEF"/>
    <property type="match status" value="1"/>
</dbReference>
<evidence type="ECO:0000259" key="3">
    <source>
        <dbReference type="PROSITE" id="PS50887"/>
    </source>
</evidence>
<feature type="domain" description="GGDEF" evidence="3">
    <location>
        <begin position="366"/>
        <end position="497"/>
    </location>
</feature>
<evidence type="ECO:0000256" key="1">
    <source>
        <dbReference type="SAM" id="Phobius"/>
    </source>
</evidence>
<dbReference type="SMART" id="SM00052">
    <property type="entry name" value="EAL"/>
    <property type="match status" value="1"/>
</dbReference>
<evidence type="ECO:0000259" key="2">
    <source>
        <dbReference type="PROSITE" id="PS50883"/>
    </source>
</evidence>
<dbReference type="CDD" id="cd01949">
    <property type="entry name" value="GGDEF"/>
    <property type="match status" value="1"/>
</dbReference>
<dbReference type="InterPro" id="IPR043128">
    <property type="entry name" value="Rev_trsase/Diguanyl_cyclase"/>
</dbReference>
<feature type="transmembrane region" description="Helical" evidence="1">
    <location>
        <begin position="302"/>
        <end position="321"/>
    </location>
</feature>
<gene>
    <name evidence="4" type="ORF">HCR_20040</name>
</gene>
<organism evidence="4 5">
    <name type="scientific">Hydrogenimonas cancrithermarum</name>
    <dbReference type="NCBI Taxonomy" id="2993563"/>
    <lineage>
        <taxon>Bacteria</taxon>
        <taxon>Pseudomonadati</taxon>
        <taxon>Campylobacterota</taxon>
        <taxon>Epsilonproteobacteria</taxon>
        <taxon>Campylobacterales</taxon>
        <taxon>Hydrogenimonadaceae</taxon>
        <taxon>Hydrogenimonas</taxon>
    </lineage>
</organism>
<feature type="transmembrane region" description="Helical" evidence="1">
    <location>
        <begin position="12"/>
        <end position="33"/>
    </location>
</feature>